<accession>A0A098E9K9</accession>
<comment type="subcellular location">
    <subcellularLocation>
        <location evidence="1">Cytoplasm</location>
    </subcellularLocation>
</comment>
<dbReference type="Pfam" id="PF01920">
    <property type="entry name" value="Prefoldin_2"/>
    <property type="match status" value="1"/>
</dbReference>
<evidence type="ECO:0000313" key="9">
    <source>
        <dbReference type="EMBL" id="CEG12199.1"/>
    </source>
</evidence>
<keyword evidence="4" id="KW-0963">Cytoplasm</keyword>
<evidence type="ECO:0000256" key="8">
    <source>
        <dbReference type="SAM" id="Coils"/>
    </source>
</evidence>
<dbReference type="SUPFAM" id="SSF46579">
    <property type="entry name" value="Prefoldin"/>
    <property type="match status" value="1"/>
</dbReference>
<evidence type="ECO:0000256" key="1">
    <source>
        <dbReference type="ARBA" id="ARBA00004496"/>
    </source>
</evidence>
<evidence type="ECO:0000256" key="4">
    <source>
        <dbReference type="ARBA" id="ARBA00022490"/>
    </source>
</evidence>
<comment type="subunit">
    <text evidence="2">Heterohexamer of two alpha and four beta subunits.</text>
</comment>
<feature type="coiled-coil region" evidence="8">
    <location>
        <begin position="28"/>
        <end position="104"/>
    </location>
</feature>
<evidence type="ECO:0000256" key="2">
    <source>
        <dbReference type="ARBA" id="ARBA00011716"/>
    </source>
</evidence>
<keyword evidence="5" id="KW-0143">Chaperone</keyword>
<dbReference type="GO" id="GO:0051082">
    <property type="term" value="F:unfolded protein binding"/>
    <property type="evidence" value="ECO:0007669"/>
    <property type="project" value="InterPro"/>
</dbReference>
<evidence type="ECO:0000256" key="3">
    <source>
        <dbReference type="ARBA" id="ARBA00016304"/>
    </source>
</evidence>
<dbReference type="GO" id="GO:0016272">
    <property type="term" value="C:prefoldin complex"/>
    <property type="evidence" value="ECO:0007669"/>
    <property type="project" value="InterPro"/>
</dbReference>
<proteinExistence type="inferred from homology"/>
<sequence length="119" mass="14004">MEMQDDVRDKIMQYQQMQESLQYFMIQEQQLKAKISESEEALKKIENYNEGKIYAIVGRIMVETKKDETIAKLKEDKEIAEVRLKSMERQEEKLKEGITKLGTELQTFLQQAQPTQVGN</sequence>
<reference evidence="9" key="1">
    <citation type="submission" date="2014-09" db="EMBL/GenBank/DDBJ databases">
        <authorList>
            <person name="Probst J Alexander"/>
        </authorList>
    </citation>
    <scope>NUCLEOTIDE SEQUENCE</scope>
</reference>
<dbReference type="Gene3D" id="1.10.287.370">
    <property type="match status" value="1"/>
</dbReference>
<dbReference type="CDD" id="cd23162">
    <property type="entry name" value="Prefoldin_beta_GimC"/>
    <property type="match status" value="1"/>
</dbReference>
<dbReference type="GO" id="GO:0006457">
    <property type="term" value="P:protein folding"/>
    <property type="evidence" value="ECO:0007669"/>
    <property type="project" value="InterPro"/>
</dbReference>
<name>A0A098E9K9_9ZZZZ</name>
<dbReference type="InterPro" id="IPR012713">
    <property type="entry name" value="PfdB"/>
</dbReference>
<gene>
    <name evidence="9" type="ORF">MSIBF_A2020021</name>
</gene>
<comment type="function">
    <text evidence="6">Molecular chaperone capable of stabilizing a range of proteins. Seems to fulfill an ATP-independent, HSP70-like function in archaeal de novo protein folding.</text>
</comment>
<dbReference type="GO" id="GO:0005737">
    <property type="term" value="C:cytoplasm"/>
    <property type="evidence" value="ECO:0007669"/>
    <property type="project" value="UniProtKB-SubCell"/>
</dbReference>
<evidence type="ECO:0000256" key="6">
    <source>
        <dbReference type="ARBA" id="ARBA00025077"/>
    </source>
</evidence>
<dbReference type="HAMAP" id="MF_00307">
    <property type="entry name" value="PfdB"/>
    <property type="match status" value="1"/>
</dbReference>
<evidence type="ECO:0000256" key="5">
    <source>
        <dbReference type="ARBA" id="ARBA00023186"/>
    </source>
</evidence>
<dbReference type="InterPro" id="IPR009053">
    <property type="entry name" value="Prefoldin"/>
</dbReference>
<protein>
    <recommendedName>
        <fullName evidence="3">Prefoldin subunit beta</fullName>
    </recommendedName>
    <alternativeName>
        <fullName evidence="7">GimC subunit beta</fullName>
    </alternativeName>
</protein>
<organism evidence="9">
    <name type="scientific">groundwater metagenome</name>
    <dbReference type="NCBI Taxonomy" id="717931"/>
    <lineage>
        <taxon>unclassified sequences</taxon>
        <taxon>metagenomes</taxon>
        <taxon>ecological metagenomes</taxon>
    </lineage>
</organism>
<dbReference type="InterPro" id="IPR002777">
    <property type="entry name" value="PFD_beta-like"/>
</dbReference>
<dbReference type="NCBIfam" id="TIGR02338">
    <property type="entry name" value="gimC_beta"/>
    <property type="match status" value="1"/>
</dbReference>
<keyword evidence="8" id="KW-0175">Coiled coil</keyword>
<dbReference type="EMBL" id="CCXY01000116">
    <property type="protein sequence ID" value="CEG12199.1"/>
    <property type="molecule type" value="Genomic_DNA"/>
</dbReference>
<evidence type="ECO:0000256" key="7">
    <source>
        <dbReference type="ARBA" id="ARBA00033461"/>
    </source>
</evidence>
<dbReference type="AlphaFoldDB" id="A0A098E9K9"/>